<keyword evidence="3" id="KW-1185">Reference proteome</keyword>
<dbReference type="EMBL" id="CP042433">
    <property type="protein sequence ID" value="QEC56945.1"/>
    <property type="molecule type" value="Genomic_DNA"/>
</dbReference>
<evidence type="ECO:0000256" key="1">
    <source>
        <dbReference type="SAM" id="SignalP"/>
    </source>
</evidence>
<sequence>MKKNLVLAALLLLFACGCHKENIPQNSSASVTQTASFKEYFIHQGEHYATDNSIKAVEISELKFVVKFDSSAIYQTADPENQYDINKLYGFADNGALHQQFSARFGWRWNDGALRLFAYTYNNSVRDSKELGTINIGEEAHCSIKVTGGQYVFTLNDNVETMPRLSTTEKGKGYQLYPYFGGDEVAPHEVRIWIREE</sequence>
<feature type="chain" id="PRO_5022816851" description="Lipoprotein" evidence="1">
    <location>
        <begin position="21"/>
        <end position="197"/>
    </location>
</feature>
<gene>
    <name evidence="2" type="ORF">FSB75_13895</name>
</gene>
<dbReference type="RefSeq" id="WP_146788690.1">
    <property type="nucleotide sequence ID" value="NZ_BAABIO010000003.1"/>
</dbReference>
<protein>
    <recommendedName>
        <fullName evidence="4">Lipoprotein</fullName>
    </recommendedName>
</protein>
<dbReference type="Proteomes" id="UP000321204">
    <property type="component" value="Chromosome"/>
</dbReference>
<dbReference type="OrthoDB" id="652507at2"/>
<dbReference type="AlphaFoldDB" id="A0A5B8ULQ1"/>
<evidence type="ECO:0000313" key="3">
    <source>
        <dbReference type="Proteomes" id="UP000321204"/>
    </source>
</evidence>
<feature type="signal peptide" evidence="1">
    <location>
        <begin position="1"/>
        <end position="20"/>
    </location>
</feature>
<accession>A0A5B8ULQ1</accession>
<evidence type="ECO:0008006" key="4">
    <source>
        <dbReference type="Google" id="ProtNLM"/>
    </source>
</evidence>
<organism evidence="2 3">
    <name type="scientific">Flavisolibacter ginsenosidimutans</name>
    <dbReference type="NCBI Taxonomy" id="661481"/>
    <lineage>
        <taxon>Bacteria</taxon>
        <taxon>Pseudomonadati</taxon>
        <taxon>Bacteroidota</taxon>
        <taxon>Chitinophagia</taxon>
        <taxon>Chitinophagales</taxon>
        <taxon>Chitinophagaceae</taxon>
        <taxon>Flavisolibacter</taxon>
    </lineage>
</organism>
<dbReference type="PROSITE" id="PS51257">
    <property type="entry name" value="PROKAR_LIPOPROTEIN"/>
    <property type="match status" value="1"/>
</dbReference>
<evidence type="ECO:0000313" key="2">
    <source>
        <dbReference type="EMBL" id="QEC56945.1"/>
    </source>
</evidence>
<dbReference type="KEGG" id="fgg:FSB75_13895"/>
<proteinExistence type="predicted"/>
<keyword evidence="1" id="KW-0732">Signal</keyword>
<reference evidence="2 3" key="1">
    <citation type="journal article" date="2015" name="Int. J. Syst. Evol. Microbiol.">
        <title>Flavisolibacter ginsenosidimutans sp. nov., with ginsenoside-converting activity isolated from soil used for cultivating ginseng.</title>
        <authorList>
            <person name="Zhao Y."/>
            <person name="Liu Q."/>
            <person name="Kang M.S."/>
            <person name="Jin F."/>
            <person name="Yu H."/>
            <person name="Im W.T."/>
        </authorList>
    </citation>
    <scope>NUCLEOTIDE SEQUENCE [LARGE SCALE GENOMIC DNA]</scope>
    <source>
        <strain evidence="2 3">Gsoil 636</strain>
    </source>
</reference>
<name>A0A5B8ULQ1_9BACT</name>